<reference evidence="1 2" key="1">
    <citation type="submission" date="2020-08" db="EMBL/GenBank/DDBJ databases">
        <title>Genomic Encyclopedia of Type Strains, Phase IV (KMG-IV): sequencing the most valuable type-strain genomes for metagenomic binning, comparative biology and taxonomic classification.</title>
        <authorList>
            <person name="Goeker M."/>
        </authorList>
    </citation>
    <scope>NUCLEOTIDE SEQUENCE [LARGE SCALE GENOMIC DNA]</scope>
    <source>
        <strain evidence="1 2">DSM 102983</strain>
    </source>
</reference>
<accession>A0ABR6KNW0</accession>
<dbReference type="Proteomes" id="UP000533637">
    <property type="component" value="Unassembled WGS sequence"/>
</dbReference>
<evidence type="ECO:0000313" key="1">
    <source>
        <dbReference type="EMBL" id="MBB4623125.1"/>
    </source>
</evidence>
<dbReference type="RefSeq" id="WP_183671350.1">
    <property type="nucleotide sequence ID" value="NZ_BMPB01000007.1"/>
</dbReference>
<proteinExistence type="predicted"/>
<name>A0ABR6KNW0_9BACT</name>
<evidence type="ECO:0000313" key="2">
    <source>
        <dbReference type="Proteomes" id="UP000533637"/>
    </source>
</evidence>
<comment type="caution">
    <text evidence="1">The sequence shown here is derived from an EMBL/GenBank/DDBJ whole genome shotgun (WGS) entry which is preliminary data.</text>
</comment>
<organism evidence="1 2">
    <name type="scientific">Parabacteroides faecis</name>
    <dbReference type="NCBI Taxonomy" id="1217282"/>
    <lineage>
        <taxon>Bacteria</taxon>
        <taxon>Pseudomonadati</taxon>
        <taxon>Bacteroidota</taxon>
        <taxon>Bacteroidia</taxon>
        <taxon>Bacteroidales</taxon>
        <taxon>Tannerellaceae</taxon>
        <taxon>Parabacteroides</taxon>
    </lineage>
</organism>
<evidence type="ECO:0008006" key="3">
    <source>
        <dbReference type="Google" id="ProtNLM"/>
    </source>
</evidence>
<gene>
    <name evidence="1" type="ORF">GGQ57_003037</name>
</gene>
<dbReference type="EMBL" id="JACHOC010000006">
    <property type="protein sequence ID" value="MBB4623125.1"/>
    <property type="molecule type" value="Genomic_DNA"/>
</dbReference>
<sequence>MKYNIYLLGLLLLSCNNTPLQTSVTTHVSDDVKQAKTVYVNYKQTIKGYRFYLEYELMDSEPLWGNLIIESPNKRIDTCSVHCYMSDFYFDTGIEWDSLQDNETITVDYYKIYNSISTEKEDCFPNYIEDPFEHSKLFGFYDANFDGKDELFIRWNSWLGQKSRALYSFYTCSEMKPILEDYQIDSGWLFDKLNKRIISDLTCGIGCQTYSIWEWNENKDSLIHVKDMKEIGFPDSVHIATKHIFYKDTNIVLIDTVIVDLLKGSYFDQNILYHGLKNIKSNNSLSESTPKLSFVDRILQWFECLIDDITRE</sequence>
<protein>
    <recommendedName>
        <fullName evidence="3">VCBS repeat-containing protein</fullName>
    </recommendedName>
</protein>
<dbReference type="PROSITE" id="PS51257">
    <property type="entry name" value="PROKAR_LIPOPROTEIN"/>
    <property type="match status" value="1"/>
</dbReference>
<keyword evidence="2" id="KW-1185">Reference proteome</keyword>